<organism evidence="1 2">
    <name type="scientific">Entomophthora muscae</name>
    <dbReference type="NCBI Taxonomy" id="34485"/>
    <lineage>
        <taxon>Eukaryota</taxon>
        <taxon>Fungi</taxon>
        <taxon>Fungi incertae sedis</taxon>
        <taxon>Zoopagomycota</taxon>
        <taxon>Entomophthoromycotina</taxon>
        <taxon>Entomophthoromycetes</taxon>
        <taxon>Entomophthorales</taxon>
        <taxon>Entomophthoraceae</taxon>
        <taxon>Entomophthora</taxon>
    </lineage>
</organism>
<gene>
    <name evidence="1" type="ORF">DSO57_1021994</name>
</gene>
<name>A0ACC2T3M1_9FUNG</name>
<evidence type="ECO:0000313" key="2">
    <source>
        <dbReference type="Proteomes" id="UP001165960"/>
    </source>
</evidence>
<reference evidence="1" key="1">
    <citation type="submission" date="2022-04" db="EMBL/GenBank/DDBJ databases">
        <title>Genome of the entomopathogenic fungus Entomophthora muscae.</title>
        <authorList>
            <person name="Elya C."/>
            <person name="Lovett B.R."/>
            <person name="Lee E."/>
            <person name="Macias A.M."/>
            <person name="Hajek A.E."/>
            <person name="De Bivort B.L."/>
            <person name="Kasson M.T."/>
            <person name="De Fine Licht H.H."/>
            <person name="Stajich J.E."/>
        </authorList>
    </citation>
    <scope>NUCLEOTIDE SEQUENCE</scope>
    <source>
        <strain evidence="1">Berkeley</strain>
    </source>
</reference>
<accession>A0ACC2T3M1</accession>
<protein>
    <submittedName>
        <fullName evidence="1">Uncharacterized protein</fullName>
    </submittedName>
</protein>
<comment type="caution">
    <text evidence="1">The sequence shown here is derived from an EMBL/GenBank/DDBJ whole genome shotgun (WGS) entry which is preliminary data.</text>
</comment>
<evidence type="ECO:0000313" key="1">
    <source>
        <dbReference type="EMBL" id="KAJ9069101.1"/>
    </source>
</evidence>
<sequence length="313" mass="37157">MSFYTAYMFVKGTLLVLLVTMSCLIVTLSQLLVFPLYWISPKWNYMFQSYSLGRQIRVMQFVFEELNSGKVTYSGDTVVPGESALLISNHQSGSDFYMIGALSRHVGMEPYNRYFLKDSIKYLPIFGWSLYLIGMLFIKRNWLSDHKKIDKVFHTFLHNRLPVWLITYPEGTRFTQKKKQESDEFCKSRNLEPFKNVMYPRVKGTVSSIKKLRHSHVRHLYDITMAYSSKRPNGFRKNPNPFEIHYHEQLSPNYRFHIHVDKFLLEDLPTDDQELADWIVERFRVKDKFLETLKAKSWVDNLDPKYKVRDCPN</sequence>
<dbReference type="EMBL" id="QTSX02003659">
    <property type="protein sequence ID" value="KAJ9069101.1"/>
    <property type="molecule type" value="Genomic_DNA"/>
</dbReference>
<proteinExistence type="predicted"/>
<keyword evidence="2" id="KW-1185">Reference proteome</keyword>
<dbReference type="Proteomes" id="UP001165960">
    <property type="component" value="Unassembled WGS sequence"/>
</dbReference>